<evidence type="ECO:0000256" key="9">
    <source>
        <dbReference type="ARBA" id="ARBA00022618"/>
    </source>
</evidence>
<feature type="domain" description="C2H2-type" evidence="28">
    <location>
        <begin position="247"/>
        <end position="276"/>
    </location>
</feature>
<dbReference type="FunFam" id="3.30.160.60:FF:000100">
    <property type="entry name" value="Zinc finger 45-like"/>
    <property type="match status" value="1"/>
</dbReference>
<feature type="domain" description="C2H2-type" evidence="28">
    <location>
        <begin position="550"/>
        <end position="581"/>
    </location>
</feature>
<dbReference type="FunFam" id="3.30.160.60:FF:000688">
    <property type="entry name" value="zinc finger protein 197 isoform X1"/>
    <property type="match status" value="1"/>
</dbReference>
<evidence type="ECO:0000256" key="4">
    <source>
        <dbReference type="ARBA" id="ARBA00004906"/>
    </source>
</evidence>
<evidence type="ECO:0000256" key="3">
    <source>
        <dbReference type="ARBA" id="ARBA00004642"/>
    </source>
</evidence>
<keyword evidence="19" id="KW-0804">Transcription</keyword>
<keyword evidence="21" id="KW-0131">Cell cycle</keyword>
<reference evidence="29" key="1">
    <citation type="submission" date="2025-08" db="UniProtKB">
        <authorList>
            <consortium name="Ensembl"/>
        </authorList>
    </citation>
    <scope>IDENTIFICATION</scope>
</reference>
<dbReference type="PANTHER" id="PTHR24381:SF450">
    <property type="entry name" value="GASTRULA ZINC FINGER PROTEIN XLCGF26.1-LIKE-RELATED"/>
    <property type="match status" value="1"/>
</dbReference>
<evidence type="ECO:0000256" key="24">
    <source>
        <dbReference type="ARBA" id="ARBA00076827"/>
    </source>
</evidence>
<evidence type="ECO:0000256" key="1">
    <source>
        <dbReference type="ARBA" id="ARBA00000900"/>
    </source>
</evidence>
<sequence length="760" mass="84657">MALLPIRYTLPFSFASDFRVATGTESPNMSVENNNTAETVSEQSVPTGNIITIHTTLGDEDEDVHKCGRCQGEFTFLEAFIQHKLQNTCQRVQEAPPDSDSKGETQDLSQVVELADINSIKAEGIEDSTILLEKTERLRKTDQGKSLSLSSVGRRRRSSAARNVPLSPDDQVPDDSGITKIAVKVNDEGRYVCYLCEKTFKTANILRTHLSTHSEEKNFHCKLCGNSFRTKGSLIRHNRRHTDERPYRCNLCGLSFRESGALTRHMKSITPCTEKIRFSQCREILVHKDGMQKGLEEEPSYPVSLKEDQVPVVSVVENSEETIHEMQVQEQLETVQVSEGDSLISQAIMNSGIALESDKSQDKSPKPPFQHQDPESRITEIQVLEECVEMDSDDTDPVESQSDSPPSKGHRCVHCNRVFKALSYLRTHVKGHLGFKPFQCSVCQKEFLTGYLLKKHMEAHLSERRFKCGECGKLYKTIGHVREHMRAHSDERPYHCSCCDKGYKTKNALQVHQRTHGQEKPYVCQFCSRGFREKGSLVRHIRHHTGEKPFKCFKCGRGFAEHGTLNRHLRAKGGCSGGLKESEQTVVLEEQPSPSDVAATIISEDPHAVLVEFSSVVADTQEYIIEAPSDVSGADEDVTHARNEVGNHIMKVVQQIVNQSNSGHQIIVQNVSMENGAAITSDCGDTITIATPESLTEQVAMTLASAISEGSILATGNTMEVEDNTVTMVASQDIEVMGQSEEFVITSPEEVEIQTVIVHE</sequence>
<keyword evidence="13 26" id="KW-0863">Zinc-finger</keyword>
<evidence type="ECO:0000256" key="25">
    <source>
        <dbReference type="ARBA" id="ARBA00083844"/>
    </source>
</evidence>
<dbReference type="SMART" id="SM00355">
    <property type="entry name" value="ZnF_C2H2"/>
    <property type="match status" value="9"/>
</dbReference>
<feature type="domain" description="C2H2-type" evidence="28">
    <location>
        <begin position="522"/>
        <end position="549"/>
    </location>
</feature>
<accession>A0A3B3R9S5</accession>
<evidence type="ECO:0000256" key="19">
    <source>
        <dbReference type="ARBA" id="ARBA00023163"/>
    </source>
</evidence>
<dbReference type="GO" id="GO:0000977">
    <property type="term" value="F:RNA polymerase II transcription regulatory region sequence-specific DNA binding"/>
    <property type="evidence" value="ECO:0007669"/>
    <property type="project" value="TreeGrafter"/>
</dbReference>
<feature type="domain" description="C2H2-type" evidence="28">
    <location>
        <begin position="466"/>
        <end position="493"/>
    </location>
</feature>
<dbReference type="GO" id="GO:0000981">
    <property type="term" value="F:DNA-binding transcription factor activity, RNA polymerase II-specific"/>
    <property type="evidence" value="ECO:0007669"/>
    <property type="project" value="TreeGrafter"/>
</dbReference>
<evidence type="ECO:0000256" key="15">
    <source>
        <dbReference type="ARBA" id="ARBA00022786"/>
    </source>
</evidence>
<keyword evidence="10" id="KW-0808">Transferase</keyword>
<dbReference type="GO" id="GO:0061630">
    <property type="term" value="F:ubiquitin protein ligase activity"/>
    <property type="evidence" value="ECO:0007669"/>
    <property type="project" value="UniProtKB-EC"/>
</dbReference>
<evidence type="ECO:0000256" key="26">
    <source>
        <dbReference type="PROSITE-ProRule" id="PRU00042"/>
    </source>
</evidence>
<evidence type="ECO:0000256" key="6">
    <source>
        <dbReference type="ARBA" id="ARBA00022490"/>
    </source>
</evidence>
<dbReference type="PROSITE" id="PS00028">
    <property type="entry name" value="ZINC_FINGER_C2H2_1"/>
    <property type="match status" value="7"/>
</dbReference>
<protein>
    <recommendedName>
        <fullName evidence="22">Transcription factor E4F1</fullName>
        <ecNumber evidence="5">2.3.2.27</ecNumber>
    </recommendedName>
    <alternativeName>
        <fullName evidence="23">Putative E3 ubiquitin-protein ligase E4F1</fullName>
    </alternativeName>
    <alternativeName>
        <fullName evidence="25">RING-type E3 ubiquitin transferase E4F1</fullName>
    </alternativeName>
    <alternativeName>
        <fullName evidence="24">Transcription factor E4F</fullName>
    </alternativeName>
</protein>
<keyword evidence="11" id="KW-0479">Metal-binding</keyword>
<dbReference type="FunFam" id="3.30.160.60:FF:000702">
    <property type="entry name" value="Transcription factor E4F1 isoform 1"/>
    <property type="match status" value="1"/>
</dbReference>
<dbReference type="InterPro" id="IPR036236">
    <property type="entry name" value="Znf_C2H2_sf"/>
</dbReference>
<evidence type="ECO:0000256" key="12">
    <source>
        <dbReference type="ARBA" id="ARBA00022737"/>
    </source>
</evidence>
<evidence type="ECO:0000256" key="14">
    <source>
        <dbReference type="ARBA" id="ARBA00022776"/>
    </source>
</evidence>
<dbReference type="GeneTree" id="ENSGT00840000129970"/>
<keyword evidence="6" id="KW-0963">Cytoplasm</keyword>
<dbReference type="Ensembl" id="ENSPKIT00000039577.1">
    <property type="protein sequence ID" value="ENSPKIP00000015118.1"/>
    <property type="gene ID" value="ENSPKIG00000001942.1"/>
</dbReference>
<comment type="pathway">
    <text evidence="4">Protein modification; protein ubiquitination.</text>
</comment>
<evidence type="ECO:0000256" key="2">
    <source>
        <dbReference type="ARBA" id="ARBA00004496"/>
    </source>
</evidence>
<evidence type="ECO:0000313" key="29">
    <source>
        <dbReference type="Ensembl" id="ENSPKIP00000015118.1"/>
    </source>
</evidence>
<evidence type="ECO:0000256" key="20">
    <source>
        <dbReference type="ARBA" id="ARBA00023242"/>
    </source>
</evidence>
<keyword evidence="9" id="KW-0132">Cell division</keyword>
<dbReference type="STRING" id="1676925.ENSPKIP00000015118"/>
<dbReference type="GO" id="GO:0008270">
    <property type="term" value="F:zinc ion binding"/>
    <property type="evidence" value="ECO:0007669"/>
    <property type="project" value="UniProtKB-KW"/>
</dbReference>
<feature type="domain" description="C2H2-type" evidence="28">
    <location>
        <begin position="494"/>
        <end position="521"/>
    </location>
</feature>
<dbReference type="Pfam" id="PF00096">
    <property type="entry name" value="zf-C2H2"/>
    <property type="match status" value="4"/>
</dbReference>
<dbReference type="FunFam" id="3.30.160.60:FF:000145">
    <property type="entry name" value="Zinc finger protein 574"/>
    <property type="match status" value="1"/>
</dbReference>
<feature type="region of interest" description="Disordered" evidence="27">
    <location>
        <begin position="142"/>
        <end position="173"/>
    </location>
</feature>
<dbReference type="EC" id="2.3.2.27" evidence="5"/>
<feature type="domain" description="C2H2-type" evidence="28">
    <location>
        <begin position="191"/>
        <end position="218"/>
    </location>
</feature>
<keyword evidence="30" id="KW-1185">Reference proteome</keyword>
<evidence type="ECO:0000256" key="23">
    <source>
        <dbReference type="ARBA" id="ARBA00075006"/>
    </source>
</evidence>
<dbReference type="Gene3D" id="3.30.160.60">
    <property type="entry name" value="Classic Zinc Finger"/>
    <property type="match status" value="9"/>
</dbReference>
<feature type="domain" description="C2H2-type" evidence="28">
    <location>
        <begin position="219"/>
        <end position="246"/>
    </location>
</feature>
<feature type="region of interest" description="Disordered" evidence="27">
    <location>
        <begin position="390"/>
        <end position="409"/>
    </location>
</feature>
<dbReference type="FunFam" id="3.30.160.60:FF:001557">
    <property type="entry name" value="Transcription factor E4F1"/>
    <property type="match status" value="1"/>
</dbReference>
<feature type="domain" description="C2H2-type" evidence="28">
    <location>
        <begin position="410"/>
        <end position="437"/>
    </location>
</feature>
<evidence type="ECO:0000256" key="27">
    <source>
        <dbReference type="SAM" id="MobiDB-lite"/>
    </source>
</evidence>
<proteinExistence type="predicted"/>
<dbReference type="GO" id="GO:0005654">
    <property type="term" value="C:nucleoplasm"/>
    <property type="evidence" value="ECO:0007669"/>
    <property type="project" value="UniProtKB-SubCell"/>
</dbReference>
<evidence type="ECO:0000256" key="5">
    <source>
        <dbReference type="ARBA" id="ARBA00012483"/>
    </source>
</evidence>
<keyword evidence="14" id="KW-0498">Mitosis</keyword>
<keyword evidence="17" id="KW-0805">Transcription regulation</keyword>
<evidence type="ECO:0000256" key="18">
    <source>
        <dbReference type="ARBA" id="ARBA00023125"/>
    </source>
</evidence>
<dbReference type="InterPro" id="IPR013087">
    <property type="entry name" value="Znf_C2H2_type"/>
</dbReference>
<dbReference type="GO" id="GO:0045944">
    <property type="term" value="P:positive regulation of transcription by RNA polymerase II"/>
    <property type="evidence" value="ECO:0007669"/>
    <property type="project" value="UniProtKB-ARBA"/>
</dbReference>
<evidence type="ECO:0000256" key="11">
    <source>
        <dbReference type="ARBA" id="ARBA00022723"/>
    </source>
</evidence>
<keyword evidence="8" id="KW-0341">Growth regulation</keyword>
<keyword evidence="20" id="KW-0539">Nucleus</keyword>
<evidence type="ECO:0000256" key="10">
    <source>
        <dbReference type="ARBA" id="ARBA00022679"/>
    </source>
</evidence>
<evidence type="ECO:0000256" key="17">
    <source>
        <dbReference type="ARBA" id="ARBA00023015"/>
    </source>
</evidence>
<feature type="region of interest" description="Disordered" evidence="27">
    <location>
        <begin position="355"/>
        <end position="375"/>
    </location>
</feature>
<comment type="subcellular location">
    <subcellularLocation>
        <location evidence="2">Cytoplasm</location>
    </subcellularLocation>
    <subcellularLocation>
        <location evidence="3">Nucleus</location>
        <location evidence="3">Nucleoplasm</location>
    </subcellularLocation>
</comment>
<dbReference type="Proteomes" id="UP000261540">
    <property type="component" value="Unplaced"/>
</dbReference>
<feature type="domain" description="C2H2-type" evidence="28">
    <location>
        <begin position="438"/>
        <end position="465"/>
    </location>
</feature>
<evidence type="ECO:0000256" key="22">
    <source>
        <dbReference type="ARBA" id="ARBA00067631"/>
    </source>
</evidence>
<evidence type="ECO:0000256" key="13">
    <source>
        <dbReference type="ARBA" id="ARBA00022771"/>
    </source>
</evidence>
<organism evidence="29 30">
    <name type="scientific">Paramormyrops kingsleyae</name>
    <dbReference type="NCBI Taxonomy" id="1676925"/>
    <lineage>
        <taxon>Eukaryota</taxon>
        <taxon>Metazoa</taxon>
        <taxon>Chordata</taxon>
        <taxon>Craniata</taxon>
        <taxon>Vertebrata</taxon>
        <taxon>Euteleostomi</taxon>
        <taxon>Actinopterygii</taxon>
        <taxon>Neopterygii</taxon>
        <taxon>Teleostei</taxon>
        <taxon>Osteoglossocephala</taxon>
        <taxon>Osteoglossomorpha</taxon>
        <taxon>Osteoglossiformes</taxon>
        <taxon>Mormyridae</taxon>
        <taxon>Paramormyrops</taxon>
    </lineage>
</organism>
<dbReference type="AlphaFoldDB" id="A0A3B3R9S5"/>
<dbReference type="PROSITE" id="PS50157">
    <property type="entry name" value="ZINC_FINGER_C2H2_2"/>
    <property type="match status" value="9"/>
</dbReference>
<keyword evidence="16" id="KW-0862">Zinc</keyword>
<keyword evidence="12" id="KW-0677">Repeat</keyword>
<dbReference type="GO" id="GO:0051301">
    <property type="term" value="P:cell division"/>
    <property type="evidence" value="ECO:0007669"/>
    <property type="project" value="UniProtKB-KW"/>
</dbReference>
<evidence type="ECO:0000256" key="16">
    <source>
        <dbReference type="ARBA" id="ARBA00022833"/>
    </source>
</evidence>
<dbReference type="SUPFAM" id="SSF57667">
    <property type="entry name" value="beta-beta-alpha zinc fingers"/>
    <property type="match status" value="5"/>
</dbReference>
<keyword evidence="7" id="KW-0678">Repressor</keyword>
<reference evidence="29" key="2">
    <citation type="submission" date="2025-09" db="UniProtKB">
        <authorList>
            <consortium name="Ensembl"/>
        </authorList>
    </citation>
    <scope>IDENTIFICATION</scope>
</reference>
<feature type="compositionally biased region" description="Basic and acidic residues" evidence="27">
    <location>
        <begin position="356"/>
        <end position="365"/>
    </location>
</feature>
<comment type="catalytic activity">
    <reaction evidence="1">
        <text>S-ubiquitinyl-[E2 ubiquitin-conjugating enzyme]-L-cysteine + [acceptor protein]-L-lysine = [E2 ubiquitin-conjugating enzyme]-L-cysteine + N(6)-ubiquitinyl-[acceptor protein]-L-lysine.</text>
        <dbReference type="EC" id="2.3.2.27"/>
    </reaction>
</comment>
<keyword evidence="15" id="KW-0833">Ubl conjugation pathway</keyword>
<evidence type="ECO:0000256" key="7">
    <source>
        <dbReference type="ARBA" id="ARBA00022491"/>
    </source>
</evidence>
<dbReference type="FunFam" id="3.30.160.60:FF:000870">
    <property type="entry name" value="zinc finger protein 197 isoform X1"/>
    <property type="match status" value="1"/>
</dbReference>
<evidence type="ECO:0000256" key="8">
    <source>
        <dbReference type="ARBA" id="ARBA00022604"/>
    </source>
</evidence>
<dbReference type="Pfam" id="PF13912">
    <property type="entry name" value="zf-C2H2_6"/>
    <property type="match status" value="2"/>
</dbReference>
<dbReference type="PANTHER" id="PTHR24381">
    <property type="entry name" value="ZINC FINGER PROTEIN"/>
    <property type="match status" value="1"/>
</dbReference>
<keyword evidence="18" id="KW-0238">DNA-binding</keyword>
<evidence type="ECO:0000256" key="21">
    <source>
        <dbReference type="ARBA" id="ARBA00023306"/>
    </source>
</evidence>
<name>A0A3B3R9S5_9TELE</name>
<evidence type="ECO:0000313" key="30">
    <source>
        <dbReference type="Proteomes" id="UP000261540"/>
    </source>
</evidence>
<evidence type="ECO:0000259" key="28">
    <source>
        <dbReference type="PROSITE" id="PS50157"/>
    </source>
</evidence>
<dbReference type="GO" id="GO:0005737">
    <property type="term" value="C:cytoplasm"/>
    <property type="evidence" value="ECO:0007669"/>
    <property type="project" value="UniProtKB-SubCell"/>
</dbReference>